<dbReference type="NCBIfam" id="TIGR00383">
    <property type="entry name" value="corA"/>
    <property type="match status" value="1"/>
</dbReference>
<dbReference type="GO" id="GO:0050897">
    <property type="term" value="F:cobalt ion binding"/>
    <property type="evidence" value="ECO:0007669"/>
    <property type="project" value="TreeGrafter"/>
</dbReference>
<accession>A0A968GC85</accession>
<comment type="function">
    <text evidence="11">Mediates influx of magnesium ions. Alternates between open and closed states. Activated by low cytoplasmic Mg(2+) levels. Inactive when cytoplasmic Mg(2+) levels are high.</text>
</comment>
<comment type="catalytic activity">
    <reaction evidence="10">
        <text>Mg(2+)(in) = Mg(2+)(out)</text>
        <dbReference type="Rhea" id="RHEA:29827"/>
        <dbReference type="ChEBI" id="CHEBI:18420"/>
    </reaction>
</comment>
<dbReference type="PANTHER" id="PTHR46494">
    <property type="entry name" value="CORA FAMILY METAL ION TRANSPORTER (EUROFUNG)"/>
    <property type="match status" value="1"/>
</dbReference>
<keyword evidence="14" id="KW-1185">Reference proteome</keyword>
<dbReference type="Gene3D" id="1.20.58.340">
    <property type="entry name" value="Magnesium transport protein CorA, transmembrane region"/>
    <property type="match status" value="2"/>
</dbReference>
<keyword evidence="5 12" id="KW-0812">Transmembrane</keyword>
<evidence type="ECO:0000256" key="8">
    <source>
        <dbReference type="ARBA" id="ARBA00023065"/>
    </source>
</evidence>
<protein>
    <recommendedName>
        <fullName evidence="12">Magnesium transport protein CorA</fullName>
    </recommendedName>
</protein>
<evidence type="ECO:0000256" key="11">
    <source>
        <dbReference type="ARBA" id="ARBA00045497"/>
    </source>
</evidence>
<dbReference type="FunFam" id="1.20.58.340:FF:000004">
    <property type="entry name" value="Magnesium transport protein CorA"/>
    <property type="match status" value="1"/>
</dbReference>
<dbReference type="Pfam" id="PF01544">
    <property type="entry name" value="CorA"/>
    <property type="match status" value="1"/>
</dbReference>
<dbReference type="GO" id="GO:0015087">
    <property type="term" value="F:cobalt ion transmembrane transporter activity"/>
    <property type="evidence" value="ECO:0007669"/>
    <property type="project" value="UniProtKB-UniRule"/>
</dbReference>
<evidence type="ECO:0000256" key="9">
    <source>
        <dbReference type="ARBA" id="ARBA00023136"/>
    </source>
</evidence>
<evidence type="ECO:0000256" key="12">
    <source>
        <dbReference type="RuleBase" id="RU362010"/>
    </source>
</evidence>
<dbReference type="EMBL" id="JAATLK010000001">
    <property type="protein sequence ID" value="NIZ46584.1"/>
    <property type="molecule type" value="Genomic_DNA"/>
</dbReference>
<keyword evidence="3 12" id="KW-0813">Transport</keyword>
<feature type="transmembrane region" description="Helical" evidence="12">
    <location>
        <begin position="326"/>
        <end position="346"/>
    </location>
</feature>
<feature type="transmembrane region" description="Helical" evidence="12">
    <location>
        <begin position="358"/>
        <end position="378"/>
    </location>
</feature>
<keyword evidence="4 12" id="KW-1003">Cell membrane</keyword>
<dbReference type="AlphaFoldDB" id="A0A968GC85"/>
<evidence type="ECO:0000313" key="13">
    <source>
        <dbReference type="EMBL" id="NIZ46584.1"/>
    </source>
</evidence>
<dbReference type="InterPro" id="IPR002523">
    <property type="entry name" value="MgTranspt_CorA/ZnTranspt_ZntB"/>
</dbReference>
<evidence type="ECO:0000256" key="4">
    <source>
        <dbReference type="ARBA" id="ARBA00022475"/>
    </source>
</evidence>
<evidence type="ECO:0000256" key="5">
    <source>
        <dbReference type="ARBA" id="ARBA00022692"/>
    </source>
</evidence>
<proteinExistence type="inferred from homology"/>
<keyword evidence="8 12" id="KW-0406">Ion transport</keyword>
<dbReference type="InterPro" id="IPR045861">
    <property type="entry name" value="CorA_cytoplasmic_dom"/>
</dbReference>
<reference evidence="13" key="1">
    <citation type="submission" date="2020-03" db="EMBL/GenBank/DDBJ databases">
        <title>Spirochaetal bacteria isolated from arthropods constitute a novel genus Entomospira genus novum within the order Spirochaetales.</title>
        <authorList>
            <person name="Grana-Miraglia L."/>
            <person name="Sikutova S."/>
            <person name="Fingerle V."/>
            <person name="Sing A."/>
            <person name="Castillo-Ramirez S."/>
            <person name="Margos G."/>
            <person name="Rudolf I."/>
        </authorList>
    </citation>
    <scope>NUCLEOTIDE SEQUENCE</scope>
    <source>
        <strain evidence="13">BR208</strain>
    </source>
</reference>
<evidence type="ECO:0000256" key="3">
    <source>
        <dbReference type="ARBA" id="ARBA00022448"/>
    </source>
</evidence>
<dbReference type="SUPFAM" id="SSF143865">
    <property type="entry name" value="CorA soluble domain-like"/>
    <property type="match status" value="1"/>
</dbReference>
<dbReference type="Proteomes" id="UP000752013">
    <property type="component" value="Unassembled WGS sequence"/>
</dbReference>
<organism evidence="13 14">
    <name type="scientific">Entomospira nematocerorum</name>
    <dbReference type="NCBI Taxonomy" id="2719987"/>
    <lineage>
        <taxon>Bacteria</taxon>
        <taxon>Pseudomonadati</taxon>
        <taxon>Spirochaetota</taxon>
        <taxon>Spirochaetia</taxon>
        <taxon>Spirochaetales</taxon>
        <taxon>Spirochaetaceae</taxon>
        <taxon>Entomospira</taxon>
    </lineage>
</organism>
<dbReference type="RefSeq" id="WP_167703038.1">
    <property type="nucleotide sequence ID" value="NZ_CP118168.1"/>
</dbReference>
<evidence type="ECO:0000256" key="6">
    <source>
        <dbReference type="ARBA" id="ARBA00022842"/>
    </source>
</evidence>
<gene>
    <name evidence="12 13" type="primary">corA</name>
    <name evidence="13" type="ORF">HCT46_01405</name>
</gene>
<comment type="similarity">
    <text evidence="2 12">Belongs to the CorA metal ion transporter (MIT) (TC 1.A.35) family.</text>
</comment>
<dbReference type="InterPro" id="IPR045863">
    <property type="entry name" value="CorA_TM1_TM2"/>
</dbReference>
<comment type="subcellular location">
    <subcellularLocation>
        <location evidence="1">Cell membrane</location>
        <topology evidence="1">Multi-pass membrane protein</topology>
    </subcellularLocation>
    <subcellularLocation>
        <location evidence="12">Membrane</location>
        <topology evidence="12">Multi-pass membrane protein</topology>
    </subcellularLocation>
</comment>
<dbReference type="PANTHER" id="PTHR46494:SF1">
    <property type="entry name" value="CORA FAMILY METAL ION TRANSPORTER (EUROFUNG)"/>
    <property type="match status" value="1"/>
</dbReference>
<dbReference type="GO" id="GO:0000287">
    <property type="term" value="F:magnesium ion binding"/>
    <property type="evidence" value="ECO:0007669"/>
    <property type="project" value="TreeGrafter"/>
</dbReference>
<evidence type="ECO:0000313" key="14">
    <source>
        <dbReference type="Proteomes" id="UP000752013"/>
    </source>
</evidence>
<dbReference type="SUPFAM" id="SSF144083">
    <property type="entry name" value="Magnesium transport protein CorA, transmembrane region"/>
    <property type="match status" value="1"/>
</dbReference>
<keyword evidence="9 12" id="KW-0472">Membrane</keyword>
<evidence type="ECO:0000256" key="1">
    <source>
        <dbReference type="ARBA" id="ARBA00004651"/>
    </source>
</evidence>
<evidence type="ECO:0000256" key="2">
    <source>
        <dbReference type="ARBA" id="ARBA00009765"/>
    </source>
</evidence>
<dbReference type="GO" id="GO:0005886">
    <property type="term" value="C:plasma membrane"/>
    <property type="evidence" value="ECO:0007669"/>
    <property type="project" value="UniProtKB-SubCell"/>
</dbReference>
<name>A0A968GC85_9SPIO</name>
<keyword evidence="7 12" id="KW-1133">Transmembrane helix</keyword>
<comment type="caution">
    <text evidence="13">The sequence shown here is derived from an EMBL/GenBank/DDBJ whole genome shotgun (WGS) entry which is preliminary data.</text>
</comment>
<sequence>MSILKKLIINHRHYTHVHSQEEEAVTVEVETEDDPSLLPDLSHNTEKNSFIKIIHHHPDKRCFQLTSLDSLPELELYLSQMDASSRDLLWIDICTSDISLVLKQLSSKFPLHPMTADNITDETLGTKLEDFEEYGFLNLQSFYRMPYQNNQQNLFQNIKISFVVGSWFVLTFQSPGHDSFTTMRNRILHTTRVLPRIRSDFLLHFLLDGLIDQYFDLLEIVGSEVDTLSHQLFKAYQADLIENLYNLNQYLFLLRKEIMPLTEIILLLKSGFMVFDDTETSTYFGNIRDHLLKLTENLNFHRDSLNNLMNLYYSLSDQKLNQIMKTLTVVSTVFIPLTFIVGLYGMNFDYMPELKWRYGYAIVWTTMIIISLWIILYMKRKKWL</sequence>
<evidence type="ECO:0000256" key="10">
    <source>
        <dbReference type="ARBA" id="ARBA00034269"/>
    </source>
</evidence>
<dbReference type="Gene3D" id="3.30.460.20">
    <property type="entry name" value="CorA soluble domain-like"/>
    <property type="match status" value="1"/>
</dbReference>
<keyword evidence="6 12" id="KW-0460">Magnesium</keyword>
<evidence type="ECO:0000256" key="7">
    <source>
        <dbReference type="ARBA" id="ARBA00022989"/>
    </source>
</evidence>
<dbReference type="InterPro" id="IPR004488">
    <property type="entry name" value="Mg/Co-transport_prot_CorA"/>
</dbReference>
<dbReference type="GO" id="GO:0015095">
    <property type="term" value="F:magnesium ion transmembrane transporter activity"/>
    <property type="evidence" value="ECO:0007669"/>
    <property type="project" value="UniProtKB-UniRule"/>
</dbReference>